<dbReference type="Proteomes" id="UP000502508">
    <property type="component" value="Chromosome"/>
</dbReference>
<keyword evidence="3" id="KW-1185">Reference proteome</keyword>
<protein>
    <submittedName>
        <fullName evidence="2">Uncharacterized protein</fullName>
    </submittedName>
</protein>
<sequence length="69" mass="6996">MSAVVRTVAPAASPSAVHNPRPARSVGECRGAHLQERILAIAFAGLRPASNEDGGAPRLSVARTVGPIG</sequence>
<evidence type="ECO:0000313" key="2">
    <source>
        <dbReference type="EMBL" id="BCB74966.1"/>
    </source>
</evidence>
<dbReference type="KEGG" id="pfla:Pflav_013760"/>
<organism evidence="2 3">
    <name type="scientific">Phytohabitans flavus</name>
    <dbReference type="NCBI Taxonomy" id="1076124"/>
    <lineage>
        <taxon>Bacteria</taxon>
        <taxon>Bacillati</taxon>
        <taxon>Actinomycetota</taxon>
        <taxon>Actinomycetes</taxon>
        <taxon>Micromonosporales</taxon>
        <taxon>Micromonosporaceae</taxon>
    </lineage>
</organism>
<evidence type="ECO:0000313" key="3">
    <source>
        <dbReference type="Proteomes" id="UP000502508"/>
    </source>
</evidence>
<proteinExistence type="predicted"/>
<reference evidence="2 3" key="2">
    <citation type="submission" date="2020-03" db="EMBL/GenBank/DDBJ databases">
        <authorList>
            <person name="Ichikawa N."/>
            <person name="Kimura A."/>
            <person name="Kitahashi Y."/>
            <person name="Uohara A."/>
        </authorList>
    </citation>
    <scope>NUCLEOTIDE SEQUENCE [LARGE SCALE GENOMIC DNA]</scope>
    <source>
        <strain evidence="2 3">NBRC 107702</strain>
    </source>
</reference>
<name>A0A6F8XMD0_9ACTN</name>
<dbReference type="EMBL" id="AP022870">
    <property type="protein sequence ID" value="BCB74966.1"/>
    <property type="molecule type" value="Genomic_DNA"/>
</dbReference>
<evidence type="ECO:0000256" key="1">
    <source>
        <dbReference type="SAM" id="MobiDB-lite"/>
    </source>
</evidence>
<gene>
    <name evidence="2" type="ORF">Pflav_013760</name>
</gene>
<dbReference type="AlphaFoldDB" id="A0A6F8XMD0"/>
<accession>A0A6F8XMD0</accession>
<feature type="region of interest" description="Disordered" evidence="1">
    <location>
        <begin position="1"/>
        <end position="26"/>
    </location>
</feature>
<reference evidence="2 3" key="1">
    <citation type="submission" date="2020-03" db="EMBL/GenBank/DDBJ databases">
        <title>Whole genome shotgun sequence of Phytohabitans flavus NBRC 107702.</title>
        <authorList>
            <person name="Komaki H."/>
            <person name="Tamura T."/>
        </authorList>
    </citation>
    <scope>NUCLEOTIDE SEQUENCE [LARGE SCALE GENOMIC DNA]</scope>
    <source>
        <strain evidence="2 3">NBRC 107702</strain>
    </source>
</reference>